<reference evidence="1 2" key="1">
    <citation type="journal article" date="2016" name="Nat. Commun.">
        <title>Thousands of microbial genomes shed light on interconnected biogeochemical processes in an aquifer system.</title>
        <authorList>
            <person name="Anantharaman K."/>
            <person name="Brown C.T."/>
            <person name="Hug L.A."/>
            <person name="Sharon I."/>
            <person name="Castelle C.J."/>
            <person name="Probst A.J."/>
            <person name="Thomas B.C."/>
            <person name="Singh A."/>
            <person name="Wilkins M.J."/>
            <person name="Karaoz U."/>
            <person name="Brodie E.L."/>
            <person name="Williams K.H."/>
            <person name="Hubbard S.S."/>
            <person name="Banfield J.F."/>
        </authorList>
    </citation>
    <scope>NUCLEOTIDE SEQUENCE [LARGE SCALE GENOMIC DNA]</scope>
</reference>
<comment type="caution">
    <text evidence="1">The sequence shown here is derived from an EMBL/GenBank/DDBJ whole genome shotgun (WGS) entry which is preliminary data.</text>
</comment>
<sequence>MTKDATEKFIEINKKFVNNKERLLKFPPRAVRMYEQFAQGRCFCGEKLIVNSFVKTGSGADWLFECGHKITAIDLKETEKQNPSHGDKHYRSELVNNKQGKVRVQTTGEKQGKEESELAVVKLLCHMYKKDLQEFSQPETYSHIDVIGEDDAGNKLYFQVTQLYDQNFWYNLGKNKKASVELEDRVTMLIEYAINRKLNYPKDLRKNLVLVIDSGVGILKTDIDTSHFSNLVTESNFSEIWLVGRTGDLTIKLYPYK</sequence>
<accession>A0A1F6LH89</accession>
<protein>
    <submittedName>
        <fullName evidence="1">Uncharacterized protein</fullName>
    </submittedName>
</protein>
<evidence type="ECO:0000313" key="2">
    <source>
        <dbReference type="Proteomes" id="UP000177067"/>
    </source>
</evidence>
<dbReference type="EMBL" id="MFPS01000009">
    <property type="protein sequence ID" value="OGH58655.1"/>
    <property type="molecule type" value="Genomic_DNA"/>
</dbReference>
<gene>
    <name evidence="1" type="ORF">A2725_03075</name>
</gene>
<evidence type="ECO:0000313" key="1">
    <source>
        <dbReference type="EMBL" id="OGH58655.1"/>
    </source>
</evidence>
<name>A0A1F6LH89_9BACT</name>
<dbReference type="AlphaFoldDB" id="A0A1F6LH89"/>
<dbReference type="Proteomes" id="UP000177067">
    <property type="component" value="Unassembled WGS sequence"/>
</dbReference>
<organism evidence="1 2">
    <name type="scientific">Candidatus Magasanikbacteria bacterium RIFCSPHIGHO2_01_FULL_33_34</name>
    <dbReference type="NCBI Taxonomy" id="1798671"/>
    <lineage>
        <taxon>Bacteria</taxon>
        <taxon>Candidatus Magasanikiibacteriota</taxon>
    </lineage>
</organism>
<proteinExistence type="predicted"/>